<dbReference type="EMBL" id="PDJH01000001">
    <property type="protein sequence ID" value="PFG35755.1"/>
    <property type="molecule type" value="Genomic_DNA"/>
</dbReference>
<evidence type="ECO:0000313" key="1">
    <source>
        <dbReference type="EMBL" id="PFG35755.1"/>
    </source>
</evidence>
<dbReference type="GO" id="GO:0016787">
    <property type="term" value="F:hydrolase activity"/>
    <property type="evidence" value="ECO:0007669"/>
    <property type="project" value="UniProtKB-KW"/>
</dbReference>
<dbReference type="InterPro" id="IPR006439">
    <property type="entry name" value="HAD-SF_hydro_IA"/>
</dbReference>
<dbReference type="Pfam" id="PF13419">
    <property type="entry name" value="HAD_2"/>
    <property type="match status" value="1"/>
</dbReference>
<dbReference type="PANTHER" id="PTHR18901">
    <property type="entry name" value="2-DEOXYGLUCOSE-6-PHOSPHATE PHOSPHATASE 2"/>
    <property type="match status" value="1"/>
</dbReference>
<organism evidence="1 2">
    <name type="scientific">Flavimobilis soli</name>
    <dbReference type="NCBI Taxonomy" id="442709"/>
    <lineage>
        <taxon>Bacteria</taxon>
        <taxon>Bacillati</taxon>
        <taxon>Actinomycetota</taxon>
        <taxon>Actinomycetes</taxon>
        <taxon>Micrococcales</taxon>
        <taxon>Jonesiaceae</taxon>
        <taxon>Flavimobilis</taxon>
    </lineage>
</organism>
<reference evidence="1 2" key="1">
    <citation type="submission" date="2017-10" db="EMBL/GenBank/DDBJ databases">
        <title>Sequencing the genomes of 1000 actinobacteria strains.</title>
        <authorList>
            <person name="Klenk H.-P."/>
        </authorList>
    </citation>
    <scope>NUCLEOTIDE SEQUENCE [LARGE SCALE GENOMIC DNA]</scope>
    <source>
        <strain evidence="1 2">DSM 21574</strain>
    </source>
</reference>
<evidence type="ECO:0000313" key="2">
    <source>
        <dbReference type="Proteomes" id="UP000221394"/>
    </source>
</evidence>
<name>A0A2A9EBU5_9MICO</name>
<dbReference type="Gene3D" id="3.40.50.1000">
    <property type="entry name" value="HAD superfamily/HAD-like"/>
    <property type="match status" value="1"/>
</dbReference>
<dbReference type="Gene3D" id="1.10.150.240">
    <property type="entry name" value="Putative phosphatase, domain 2"/>
    <property type="match status" value="1"/>
</dbReference>
<dbReference type="InterPro" id="IPR036412">
    <property type="entry name" value="HAD-like_sf"/>
</dbReference>
<dbReference type="AlphaFoldDB" id="A0A2A9EBU5"/>
<dbReference type="SFLD" id="SFLDS00003">
    <property type="entry name" value="Haloacid_Dehalogenase"/>
    <property type="match status" value="1"/>
</dbReference>
<dbReference type="NCBIfam" id="TIGR01509">
    <property type="entry name" value="HAD-SF-IA-v3"/>
    <property type="match status" value="1"/>
</dbReference>
<proteinExistence type="predicted"/>
<dbReference type="CDD" id="cd07505">
    <property type="entry name" value="HAD_BPGM-like"/>
    <property type="match status" value="1"/>
</dbReference>
<protein>
    <submittedName>
        <fullName evidence="1">HAD superfamily hydrolase (TIGR01509 family)</fullName>
    </submittedName>
</protein>
<dbReference type="Proteomes" id="UP000221394">
    <property type="component" value="Unassembled WGS sequence"/>
</dbReference>
<dbReference type="SUPFAM" id="SSF56784">
    <property type="entry name" value="HAD-like"/>
    <property type="match status" value="1"/>
</dbReference>
<comment type="caution">
    <text evidence="1">The sequence shown here is derived from an EMBL/GenBank/DDBJ whole genome shotgun (WGS) entry which is preliminary data.</text>
</comment>
<dbReference type="SFLD" id="SFLDG01129">
    <property type="entry name" value="C1.5:_HAD__Beta-PGM__Phosphata"/>
    <property type="match status" value="1"/>
</dbReference>
<dbReference type="InterPro" id="IPR041492">
    <property type="entry name" value="HAD_2"/>
</dbReference>
<dbReference type="PRINTS" id="PR00413">
    <property type="entry name" value="HADHALOGNASE"/>
</dbReference>
<dbReference type="PANTHER" id="PTHR18901:SF38">
    <property type="entry name" value="PSEUDOURIDINE-5'-PHOSPHATASE"/>
    <property type="match status" value="1"/>
</dbReference>
<keyword evidence="1" id="KW-0378">Hydrolase</keyword>
<accession>A0A2A9EBU5</accession>
<sequence length="250" mass="26112">MGHDGGMPSSFSQQTCAPVDPVSGRALPAAVLWDMDGTLIDTEPYWIAAETALVVESGGTWTHEDALSLVGSDLLAAARVLQERGGVRLERAEIVERLVASVSDEMSREMPWRPGAREVLERLREAGVPCALVTMSYQVLGERLVAAVPAGTFAAVVTGDQVTRGKPDPEPYLVAAARLGVDPASCVAFEDSPPGLASATASGARVVGVQSVLPLPQRADLSRVPNLEPVDLSMIAAVAAGETFDLLADG</sequence>
<gene>
    <name evidence="1" type="ORF">ATL41_0451</name>
</gene>
<dbReference type="InterPro" id="IPR023214">
    <property type="entry name" value="HAD_sf"/>
</dbReference>
<dbReference type="InterPro" id="IPR023198">
    <property type="entry name" value="PGP-like_dom2"/>
</dbReference>
<keyword evidence="2" id="KW-1185">Reference proteome</keyword>